<keyword evidence="3" id="KW-1185">Reference proteome</keyword>
<evidence type="ECO:0000313" key="3">
    <source>
        <dbReference type="Proteomes" id="UP000756860"/>
    </source>
</evidence>
<comment type="caution">
    <text evidence="2">The sequence shown here is derived from an EMBL/GenBank/DDBJ whole genome shotgun (WGS) entry which is preliminary data.</text>
</comment>
<dbReference type="RefSeq" id="WP_214174082.1">
    <property type="nucleotide sequence ID" value="NZ_JAHCVK010000001.1"/>
</dbReference>
<organism evidence="2 3">
    <name type="scientific">Geomobilimonas luticola</name>
    <dbReference type="NCBI Taxonomy" id="1114878"/>
    <lineage>
        <taxon>Bacteria</taxon>
        <taxon>Pseudomonadati</taxon>
        <taxon>Thermodesulfobacteriota</taxon>
        <taxon>Desulfuromonadia</taxon>
        <taxon>Geobacterales</taxon>
        <taxon>Geobacteraceae</taxon>
        <taxon>Geomobilimonas</taxon>
    </lineage>
</organism>
<gene>
    <name evidence="2" type="ORF">KI810_03570</name>
</gene>
<feature type="region of interest" description="Disordered" evidence="1">
    <location>
        <begin position="127"/>
        <end position="160"/>
    </location>
</feature>
<evidence type="ECO:0008006" key="4">
    <source>
        <dbReference type="Google" id="ProtNLM"/>
    </source>
</evidence>
<name>A0ABS5S9Q9_9BACT</name>
<reference evidence="2 3" key="1">
    <citation type="submission" date="2021-05" db="EMBL/GenBank/DDBJ databases">
        <title>The draft genome of Geobacter luticola JCM 17780.</title>
        <authorList>
            <person name="Xu Z."/>
            <person name="Masuda Y."/>
            <person name="Itoh H."/>
            <person name="Senoo K."/>
        </authorList>
    </citation>
    <scope>NUCLEOTIDE SEQUENCE [LARGE SCALE GENOMIC DNA]</scope>
    <source>
        <strain evidence="2 3">JCM 17780</strain>
    </source>
</reference>
<evidence type="ECO:0000256" key="1">
    <source>
        <dbReference type="SAM" id="MobiDB-lite"/>
    </source>
</evidence>
<protein>
    <recommendedName>
        <fullName evidence="4">Secreted protein</fullName>
    </recommendedName>
</protein>
<sequence length="160" mass="17836">MKRPSRHIKALVLAVVYTLIALSPLEPFVLPSTAIAHAITGECAGDCSVCDCSPERSASRTCCCWQKKLQDERKQEQEQVPDCCKKKERDTTPVLTCACPCGDRQSPLFSGTERFEQLPFHFSDGLPVVNEERITPHEQRRQTDRHGAPPDPPPKLVIPS</sequence>
<accession>A0ABS5S9Q9</accession>
<dbReference type="EMBL" id="JAHCVK010000001">
    <property type="protein sequence ID" value="MBT0652120.1"/>
    <property type="molecule type" value="Genomic_DNA"/>
</dbReference>
<dbReference type="Proteomes" id="UP000756860">
    <property type="component" value="Unassembled WGS sequence"/>
</dbReference>
<evidence type="ECO:0000313" key="2">
    <source>
        <dbReference type="EMBL" id="MBT0652120.1"/>
    </source>
</evidence>
<feature type="compositionally biased region" description="Basic and acidic residues" evidence="1">
    <location>
        <begin position="130"/>
        <end position="148"/>
    </location>
</feature>
<proteinExistence type="predicted"/>
<feature type="compositionally biased region" description="Pro residues" evidence="1">
    <location>
        <begin position="149"/>
        <end position="160"/>
    </location>
</feature>